<dbReference type="AlphaFoldDB" id="A0AAV9Z440"/>
<dbReference type="SUPFAM" id="SSF52540">
    <property type="entry name" value="P-loop containing nucleoside triphosphate hydrolases"/>
    <property type="match status" value="1"/>
</dbReference>
<accession>A0AAV9Z440</accession>
<dbReference type="InterPro" id="IPR053137">
    <property type="entry name" value="NLR-like"/>
</dbReference>
<proteinExistence type="predicted"/>
<dbReference type="Gene3D" id="3.40.50.300">
    <property type="entry name" value="P-loop containing nucleotide triphosphate hydrolases"/>
    <property type="match status" value="1"/>
</dbReference>
<evidence type="ECO:0000313" key="4">
    <source>
        <dbReference type="Proteomes" id="UP001362999"/>
    </source>
</evidence>
<dbReference type="EMBL" id="JAWWNJ010000215">
    <property type="protein sequence ID" value="KAK6971328.1"/>
    <property type="molecule type" value="Genomic_DNA"/>
</dbReference>
<feature type="region of interest" description="Disordered" evidence="1">
    <location>
        <begin position="1"/>
        <end position="38"/>
    </location>
</feature>
<sequence>MMSSTIQNISVHGGTGGPGGPGGNAGTGGGGGQGEGPHVTMVSESGVVNHMTFHNASVAFKDEVKTKNRKMCPLPVPSFTGQQEILDEIHQYFVQDLGSRKVFVLHGLGGSGKSQLAFKFVQQAQTSKRFSETYFVDATSEQTAESDLKLLSPATSEDSTAQEGLHWLASQQTEWLLVLDNADDPKLDISKFFPPSTSGNILITTRNPELCTHGADYKVSDMTLDDAKTLVLKLAKNKAIGDDKEQVAITIIKELHCFALAVTQAGGYIHACSSLNKYLELYKSSRDDLLQRAEVQGQSQYGLAVYATWNLSYQKLSTGSRTFLHICSQLHHQNIREEMFQKAALSKMKLENSELQAIINEMLTAIGGANQNWNSFIFLEIARELQSYSLIGQNIADASYNVHPLIQYWSGTTISKGDMLEIVLAMIGLSVPRGFELEDYTYRHSLIYHITQLLGRCKCDLETYVADGIAVVLYEAGHYEKVEVLRVAIVERRKEELGSEHPDTLTSMANLAATYWEQGRWRDAESLGVAVLEAQKRVLGNEHPDTLRAMANLAQTYQQQGRWGAAESLEVPVLEARKQVLGNEHPDTLMSMANLASTYYQQSQWSDAEHLEVAVLEARKRVLGNEHPETLTSMANLAATYYELGQWGNAESLEVAVLEARKRVLGNEHPDTLTSMANLAATYRYQGQWRDAESLEITVLEASKRVRGYEHPDTLTSMANLAATYQSLEVTVLEARKQVLGNEHPDTLRAMGNLAATYRQQGRWRDAESLEVAVLEARKRVLGNEHPETLTSMANLAQTYRQQGRWRDSESLGVTVLEAQKRVLGNEHPETLRAMANLAATYKSLDIAVLEARKRVLGNEHPDTLRAMANLAATYRQQGRWRDAESLVVAVVKARVVNEDHEHASPNIHVSKPMNEKTAC</sequence>
<dbReference type="InterPro" id="IPR027417">
    <property type="entry name" value="P-loop_NTPase"/>
</dbReference>
<evidence type="ECO:0000313" key="3">
    <source>
        <dbReference type="EMBL" id="KAK6971328.1"/>
    </source>
</evidence>
<dbReference type="PANTHER" id="PTHR46082:SF11">
    <property type="entry name" value="AAA+ ATPASE DOMAIN-CONTAINING PROTEIN-RELATED"/>
    <property type="match status" value="1"/>
</dbReference>
<feature type="compositionally biased region" description="Gly residues" evidence="1">
    <location>
        <begin position="13"/>
        <end position="35"/>
    </location>
</feature>
<dbReference type="GO" id="GO:0043531">
    <property type="term" value="F:ADP binding"/>
    <property type="evidence" value="ECO:0007669"/>
    <property type="project" value="InterPro"/>
</dbReference>
<dbReference type="Proteomes" id="UP001362999">
    <property type="component" value="Unassembled WGS sequence"/>
</dbReference>
<keyword evidence="4" id="KW-1185">Reference proteome</keyword>
<gene>
    <name evidence="3" type="ORF">R3P38DRAFT_3413289</name>
</gene>
<dbReference type="Pfam" id="PF00931">
    <property type="entry name" value="NB-ARC"/>
    <property type="match status" value="1"/>
</dbReference>
<dbReference type="PANTHER" id="PTHR46082">
    <property type="entry name" value="ATP/GTP-BINDING PROTEIN-RELATED"/>
    <property type="match status" value="1"/>
</dbReference>
<organism evidence="3 4">
    <name type="scientific">Favolaschia claudopus</name>
    <dbReference type="NCBI Taxonomy" id="2862362"/>
    <lineage>
        <taxon>Eukaryota</taxon>
        <taxon>Fungi</taxon>
        <taxon>Dikarya</taxon>
        <taxon>Basidiomycota</taxon>
        <taxon>Agaricomycotina</taxon>
        <taxon>Agaricomycetes</taxon>
        <taxon>Agaricomycetidae</taxon>
        <taxon>Agaricales</taxon>
        <taxon>Marasmiineae</taxon>
        <taxon>Mycenaceae</taxon>
        <taxon>Favolaschia</taxon>
    </lineage>
</organism>
<dbReference type="SUPFAM" id="SSF48452">
    <property type="entry name" value="TPR-like"/>
    <property type="match status" value="3"/>
</dbReference>
<protein>
    <recommendedName>
        <fullName evidence="2">NB-ARC domain-containing protein</fullName>
    </recommendedName>
</protein>
<dbReference type="InterPro" id="IPR011990">
    <property type="entry name" value="TPR-like_helical_dom_sf"/>
</dbReference>
<reference evidence="3 4" key="1">
    <citation type="journal article" date="2024" name="J Genomics">
        <title>Draft genome sequencing and assembly of Favolaschia claudopus CIRM-BRFM 2984 isolated from oak limbs.</title>
        <authorList>
            <person name="Navarro D."/>
            <person name="Drula E."/>
            <person name="Chaduli D."/>
            <person name="Cazenave R."/>
            <person name="Ahrendt S."/>
            <person name="Wang J."/>
            <person name="Lipzen A."/>
            <person name="Daum C."/>
            <person name="Barry K."/>
            <person name="Grigoriev I.V."/>
            <person name="Favel A."/>
            <person name="Rosso M.N."/>
            <person name="Martin F."/>
        </authorList>
    </citation>
    <scope>NUCLEOTIDE SEQUENCE [LARGE SCALE GENOMIC DNA]</scope>
    <source>
        <strain evidence="3 4">CIRM-BRFM 2984</strain>
    </source>
</reference>
<dbReference type="InterPro" id="IPR002182">
    <property type="entry name" value="NB-ARC"/>
</dbReference>
<feature type="domain" description="NB-ARC" evidence="2">
    <location>
        <begin position="84"/>
        <end position="219"/>
    </location>
</feature>
<dbReference type="Gene3D" id="1.25.40.10">
    <property type="entry name" value="Tetratricopeptide repeat domain"/>
    <property type="match status" value="4"/>
</dbReference>
<evidence type="ECO:0000259" key="2">
    <source>
        <dbReference type="Pfam" id="PF00931"/>
    </source>
</evidence>
<feature type="compositionally biased region" description="Polar residues" evidence="1">
    <location>
        <begin position="1"/>
        <end position="10"/>
    </location>
</feature>
<dbReference type="Pfam" id="PF13374">
    <property type="entry name" value="TPR_10"/>
    <property type="match status" value="5"/>
</dbReference>
<comment type="caution">
    <text evidence="3">The sequence shown here is derived from an EMBL/GenBank/DDBJ whole genome shotgun (WGS) entry which is preliminary data.</text>
</comment>
<name>A0AAV9Z440_9AGAR</name>
<evidence type="ECO:0000256" key="1">
    <source>
        <dbReference type="SAM" id="MobiDB-lite"/>
    </source>
</evidence>
<dbReference type="Pfam" id="PF13424">
    <property type="entry name" value="TPR_12"/>
    <property type="match status" value="2"/>
</dbReference>